<gene>
    <name evidence="1" type="ORF">O181_102216</name>
</gene>
<keyword evidence="2" id="KW-1185">Reference proteome</keyword>
<dbReference type="OrthoDB" id="2595244at2759"/>
<dbReference type="Proteomes" id="UP000765509">
    <property type="component" value="Unassembled WGS sequence"/>
</dbReference>
<sequence>MIQTLQDMVRMFCAYGLEFEDCAEFTHEWFTHIPALELAYKTSLHASAKQTPAILEKGWSPQLPQHLLRKDLVETHPTASRLNEF</sequence>
<dbReference type="InterPro" id="IPR036397">
    <property type="entry name" value="RNaseH_sf"/>
</dbReference>
<evidence type="ECO:0000313" key="1">
    <source>
        <dbReference type="EMBL" id="MBW0562501.1"/>
    </source>
</evidence>
<reference evidence="1" key="1">
    <citation type="submission" date="2021-03" db="EMBL/GenBank/DDBJ databases">
        <title>Draft genome sequence of rust myrtle Austropuccinia psidii MF-1, a brazilian biotype.</title>
        <authorList>
            <person name="Quecine M.C."/>
            <person name="Pachon D.M.R."/>
            <person name="Bonatelli M.L."/>
            <person name="Correr F.H."/>
            <person name="Franceschini L.M."/>
            <person name="Leite T.F."/>
            <person name="Margarido G.R.A."/>
            <person name="Almeida C.A."/>
            <person name="Ferrarezi J.A."/>
            <person name="Labate C.A."/>
        </authorList>
    </citation>
    <scope>NUCLEOTIDE SEQUENCE</scope>
    <source>
        <strain evidence="1">MF-1</strain>
    </source>
</reference>
<dbReference type="EMBL" id="AVOT02072659">
    <property type="protein sequence ID" value="MBW0562501.1"/>
    <property type="molecule type" value="Genomic_DNA"/>
</dbReference>
<dbReference type="AlphaFoldDB" id="A0A9Q3JIE4"/>
<name>A0A9Q3JIE4_9BASI</name>
<organism evidence="1 2">
    <name type="scientific">Austropuccinia psidii MF-1</name>
    <dbReference type="NCBI Taxonomy" id="1389203"/>
    <lineage>
        <taxon>Eukaryota</taxon>
        <taxon>Fungi</taxon>
        <taxon>Dikarya</taxon>
        <taxon>Basidiomycota</taxon>
        <taxon>Pucciniomycotina</taxon>
        <taxon>Pucciniomycetes</taxon>
        <taxon>Pucciniales</taxon>
        <taxon>Sphaerophragmiaceae</taxon>
        <taxon>Austropuccinia</taxon>
    </lineage>
</organism>
<accession>A0A9Q3JIE4</accession>
<protein>
    <submittedName>
        <fullName evidence="1">Uncharacterized protein</fullName>
    </submittedName>
</protein>
<dbReference type="Gene3D" id="3.30.420.10">
    <property type="entry name" value="Ribonuclease H-like superfamily/Ribonuclease H"/>
    <property type="match status" value="1"/>
</dbReference>
<comment type="caution">
    <text evidence="1">The sequence shown here is derived from an EMBL/GenBank/DDBJ whole genome shotgun (WGS) entry which is preliminary data.</text>
</comment>
<dbReference type="GO" id="GO:0003676">
    <property type="term" value="F:nucleic acid binding"/>
    <property type="evidence" value="ECO:0007669"/>
    <property type="project" value="InterPro"/>
</dbReference>
<evidence type="ECO:0000313" key="2">
    <source>
        <dbReference type="Proteomes" id="UP000765509"/>
    </source>
</evidence>
<proteinExistence type="predicted"/>